<keyword evidence="3" id="KW-1185">Reference proteome</keyword>
<feature type="transmembrane region" description="Helical" evidence="1">
    <location>
        <begin position="102"/>
        <end position="121"/>
    </location>
</feature>
<feature type="transmembrane region" description="Helical" evidence="1">
    <location>
        <begin position="348"/>
        <end position="367"/>
    </location>
</feature>
<evidence type="ECO:0000313" key="3">
    <source>
        <dbReference type="Proteomes" id="UP001597233"/>
    </source>
</evidence>
<accession>A0ABW4RH55</accession>
<feature type="transmembrane region" description="Helical" evidence="1">
    <location>
        <begin position="260"/>
        <end position="282"/>
    </location>
</feature>
<evidence type="ECO:0000313" key="2">
    <source>
        <dbReference type="EMBL" id="MFD1885511.1"/>
    </source>
</evidence>
<feature type="transmembrane region" description="Helical" evidence="1">
    <location>
        <begin position="221"/>
        <end position="240"/>
    </location>
</feature>
<feature type="transmembrane region" description="Helical" evidence="1">
    <location>
        <begin position="44"/>
        <end position="66"/>
    </location>
</feature>
<feature type="transmembrane region" description="Helical" evidence="1">
    <location>
        <begin position="12"/>
        <end position="32"/>
    </location>
</feature>
<evidence type="ECO:0000256" key="1">
    <source>
        <dbReference type="SAM" id="Phobius"/>
    </source>
</evidence>
<keyword evidence="1" id="KW-1133">Transmembrane helix</keyword>
<feature type="transmembrane region" description="Helical" evidence="1">
    <location>
        <begin position="323"/>
        <end position="342"/>
    </location>
</feature>
<reference evidence="3" key="1">
    <citation type="journal article" date="2019" name="Int. J. Syst. Evol. Microbiol.">
        <title>The Global Catalogue of Microorganisms (GCM) 10K type strain sequencing project: providing services to taxonomists for standard genome sequencing and annotation.</title>
        <authorList>
            <consortium name="The Broad Institute Genomics Platform"/>
            <consortium name="The Broad Institute Genome Sequencing Center for Infectious Disease"/>
            <person name="Wu L."/>
            <person name="Ma J."/>
        </authorList>
    </citation>
    <scope>NUCLEOTIDE SEQUENCE [LARGE SCALE GENOMIC DNA]</scope>
    <source>
        <strain evidence="3">CCUG 54950</strain>
    </source>
</reference>
<keyword evidence="1" id="KW-0472">Membrane</keyword>
<feature type="transmembrane region" description="Helical" evidence="1">
    <location>
        <begin position="161"/>
        <end position="183"/>
    </location>
</feature>
<protein>
    <submittedName>
        <fullName evidence="2">Low temperature requirement protein A</fullName>
    </submittedName>
</protein>
<name>A0ABW4RH55_9BACL</name>
<dbReference type="PANTHER" id="PTHR36840">
    <property type="entry name" value="BLL5714 PROTEIN"/>
    <property type="match status" value="1"/>
</dbReference>
<feature type="transmembrane region" description="Helical" evidence="1">
    <location>
        <begin position="133"/>
        <end position="155"/>
    </location>
</feature>
<proteinExistence type="predicted"/>
<feature type="transmembrane region" description="Helical" evidence="1">
    <location>
        <begin position="294"/>
        <end position="311"/>
    </location>
</feature>
<gene>
    <name evidence="2" type="ORF">ACFSC9_08215</name>
</gene>
<dbReference type="RefSeq" id="WP_347325862.1">
    <property type="nucleotide sequence ID" value="NZ_JBCGUH010000007.1"/>
</dbReference>
<sequence>MTHHIAHKKVTWLELFYDLIYVAAISITAHVLTHAHHGAIDASIILKYTLIFVPLWWAWTGFTVYVNRFGKDDTAQRINYFVQMAFVIVMAASINVDFEAYYLYFMIGYVGIRLSTVWMYARIWKNGKSEPRSIARFLTLSFLVGALISFSSVLLPDDWKFIALYAGIFLDIVLPLIGRRILVRLPVHHPHLLERYGLVTIILLGEMILVIVNGLREETVTISTVVAALIGFVMAVAIWWHYFESSEHTAEEEQKNSGQLVIYGHLFMYMSLGIIASVVHYGFHHDLSVRNFGWLAWSGFGLYTLSAALVFHQRAKSKRQRVFAFYMPAGLLVVAAVVLLMLPTVTAVYAALAGCFVVQALLVVVGLRGKGLR</sequence>
<organism evidence="2 3">
    <name type="scientific">Paenibacillus wenxiniae</name>
    <dbReference type="NCBI Taxonomy" id="1636843"/>
    <lineage>
        <taxon>Bacteria</taxon>
        <taxon>Bacillati</taxon>
        <taxon>Bacillota</taxon>
        <taxon>Bacilli</taxon>
        <taxon>Bacillales</taxon>
        <taxon>Paenibacillaceae</taxon>
        <taxon>Paenibacillus</taxon>
    </lineage>
</organism>
<keyword evidence="1" id="KW-0812">Transmembrane</keyword>
<dbReference type="Proteomes" id="UP001597233">
    <property type="component" value="Unassembled WGS sequence"/>
</dbReference>
<dbReference type="PANTHER" id="PTHR36840:SF1">
    <property type="entry name" value="BLL5714 PROTEIN"/>
    <property type="match status" value="1"/>
</dbReference>
<dbReference type="Pfam" id="PF06772">
    <property type="entry name" value="LtrA"/>
    <property type="match status" value="1"/>
</dbReference>
<comment type="caution">
    <text evidence="2">The sequence shown here is derived from an EMBL/GenBank/DDBJ whole genome shotgun (WGS) entry which is preliminary data.</text>
</comment>
<dbReference type="InterPro" id="IPR010640">
    <property type="entry name" value="Low_temperature_requirement_A"/>
</dbReference>
<feature type="transmembrane region" description="Helical" evidence="1">
    <location>
        <begin position="195"/>
        <end position="215"/>
    </location>
</feature>
<dbReference type="EMBL" id="JBHUEH010000011">
    <property type="protein sequence ID" value="MFD1885511.1"/>
    <property type="molecule type" value="Genomic_DNA"/>
</dbReference>
<feature type="transmembrane region" description="Helical" evidence="1">
    <location>
        <begin position="78"/>
        <end position="96"/>
    </location>
</feature>